<reference evidence="2 3" key="1">
    <citation type="journal article" date="2011" name="Proc. Natl. Acad. Sci. U.S.A.">
        <title>Evolutionary erosion of yeast sex chromosomes by mating-type switching accidents.</title>
        <authorList>
            <person name="Gordon J.L."/>
            <person name="Armisen D."/>
            <person name="Proux-Wera E."/>
            <person name="Oheigeartaigh S.S."/>
            <person name="Byrne K.P."/>
            <person name="Wolfe K.H."/>
        </authorList>
    </citation>
    <scope>NUCLEOTIDE SEQUENCE [LARGE SCALE GENOMIC DNA]</scope>
    <source>
        <strain evidence="3">ATCC 22294 / BCRC 22015 / CBS 2517 / CECT 1963 / NBRC 1671 / NRRL Y-8276</strain>
    </source>
</reference>
<evidence type="ECO:0000313" key="3">
    <source>
        <dbReference type="Proteomes" id="UP000005220"/>
    </source>
</evidence>
<protein>
    <submittedName>
        <fullName evidence="2">Uncharacterized protein</fullName>
    </submittedName>
</protein>
<sequence>MSIPNNFQRNMIPRSSSTSDLISFADAVHPYSHISQTKSRRLRRHSSLTTNSFAYSNMTTERSSSLSLTEERPSIEDSRRRFYKQKRVPIRQLTPHEMQKIKMQSSFQFPNGESFTPRKQSRQLQSETQEVKSNSRQADISLEQIPKRNDGPNVFFNSPASSKTSTDTENSMMSGNDSNETIPSLENDETTLLTSLKPLILDSKQIATFKTTEPRCPERKIKRTLKSNEYTGQARSTSHQRTKANTQSVPSHTVSNHNTSNLGSFFKRIWDPFSKKEVRPSKKDGKRNNIKAQRKLKVPKPEEKVEKRESFSLLQTNIDDTDELMNADLIFDSILLKLSSTERSFKLPNTRYSKQKDNQRNDTLMEIKDYITEDEKESDIILDYDIINEFSKLGNLISVIPEENTQEAPLVPPPRSSSRPTLESKEQASRFYNHFRLTEFAERLQEHWPVIHINEMPQKTNADHKRELRFSEEIYLYETWSSFEYERCSKKFKERMIFLMSGQNNFQFFEEVKMELNTFKKDEMIVHEDSELYTHFLM</sequence>
<dbReference type="Proteomes" id="UP000005220">
    <property type="component" value="Chromosome 1"/>
</dbReference>
<feature type="compositionally biased region" description="Basic residues" evidence="1">
    <location>
        <begin position="288"/>
        <end position="298"/>
    </location>
</feature>
<dbReference type="HOGENOM" id="CLU_440893_0_0_1"/>
<accession>H2AMT7</accession>
<feature type="compositionally biased region" description="Polar residues" evidence="1">
    <location>
        <begin position="155"/>
        <end position="183"/>
    </location>
</feature>
<name>H2AMT7_KAZAF</name>
<evidence type="ECO:0000256" key="1">
    <source>
        <dbReference type="SAM" id="MobiDB-lite"/>
    </source>
</evidence>
<dbReference type="eggNOG" id="ENOG502S3XF">
    <property type="taxonomic scope" value="Eukaryota"/>
</dbReference>
<feature type="region of interest" description="Disordered" evidence="1">
    <location>
        <begin position="229"/>
        <end position="258"/>
    </location>
</feature>
<feature type="region of interest" description="Disordered" evidence="1">
    <location>
        <begin position="404"/>
        <end position="423"/>
    </location>
</feature>
<keyword evidence="3" id="KW-1185">Reference proteome</keyword>
<dbReference type="AlphaFoldDB" id="H2AMT7"/>
<dbReference type="RefSeq" id="XP_003954822.1">
    <property type="nucleotide sequence ID" value="XM_003954773.1"/>
</dbReference>
<dbReference type="EMBL" id="HE650821">
    <property type="protein sequence ID" value="CCF55687.1"/>
    <property type="molecule type" value="Genomic_DNA"/>
</dbReference>
<dbReference type="GeneID" id="13882436"/>
<dbReference type="InParanoid" id="H2AMT7"/>
<proteinExistence type="predicted"/>
<feature type="compositionally biased region" description="Basic and acidic residues" evidence="1">
    <location>
        <begin position="277"/>
        <end position="287"/>
    </location>
</feature>
<feature type="region of interest" description="Disordered" evidence="1">
    <location>
        <begin position="106"/>
        <end position="183"/>
    </location>
</feature>
<evidence type="ECO:0000313" key="2">
    <source>
        <dbReference type="EMBL" id="CCF55687.1"/>
    </source>
</evidence>
<feature type="compositionally biased region" description="Polar residues" evidence="1">
    <location>
        <begin position="106"/>
        <end position="138"/>
    </location>
</feature>
<organism evidence="2 3">
    <name type="scientific">Kazachstania africana (strain ATCC 22294 / BCRC 22015 / CBS 2517 / CECT 1963 / NBRC 1671 / NRRL Y-8276)</name>
    <name type="common">Yeast</name>
    <name type="synonym">Kluyveromyces africanus</name>
    <dbReference type="NCBI Taxonomy" id="1071382"/>
    <lineage>
        <taxon>Eukaryota</taxon>
        <taxon>Fungi</taxon>
        <taxon>Dikarya</taxon>
        <taxon>Ascomycota</taxon>
        <taxon>Saccharomycotina</taxon>
        <taxon>Saccharomycetes</taxon>
        <taxon>Saccharomycetales</taxon>
        <taxon>Saccharomycetaceae</taxon>
        <taxon>Kazachstania</taxon>
    </lineage>
</organism>
<gene>
    <name evidence="2" type="primary">KAFR0A02510</name>
    <name evidence="2" type="ORF">KAFR_0A02510</name>
</gene>
<dbReference type="FunCoup" id="H2AMT7">
    <property type="interactions" value="136"/>
</dbReference>
<feature type="region of interest" description="Disordered" evidence="1">
    <location>
        <begin position="277"/>
        <end position="303"/>
    </location>
</feature>
<dbReference type="KEGG" id="kaf:KAFR_0A02510"/>
<dbReference type="OrthoDB" id="5563016at2759"/>